<comment type="similarity">
    <text evidence="2">Belongs to the integrin beta chain family.</text>
</comment>
<keyword evidence="15" id="KW-1015">Disulfide bond</keyword>
<evidence type="ECO:0000256" key="8">
    <source>
        <dbReference type="ARBA" id="ARBA00022737"/>
    </source>
</evidence>
<dbReference type="SMART" id="SM00187">
    <property type="entry name" value="INB"/>
    <property type="match status" value="1"/>
</dbReference>
<keyword evidence="8" id="KW-0677">Repeat</keyword>
<keyword evidence="12" id="KW-1133">Transmembrane helix</keyword>
<gene>
    <name evidence="20" type="ORF">GSTENG00018303001</name>
</gene>
<dbReference type="InterPro" id="IPR036349">
    <property type="entry name" value="Integrin_bsu_tail_dom_sf"/>
</dbReference>
<dbReference type="SMART" id="SM01242">
    <property type="entry name" value="Integrin_B_tail"/>
    <property type="match status" value="1"/>
</dbReference>
<dbReference type="FunFam" id="2.10.25.10:FF:000036">
    <property type="entry name" value="Integrin beta"/>
    <property type="match status" value="1"/>
</dbReference>
<evidence type="ECO:0000256" key="13">
    <source>
        <dbReference type="ARBA" id="ARBA00023037"/>
    </source>
</evidence>
<protein>
    <submittedName>
        <fullName evidence="20">(spotted green pufferfish) hypothetical protein</fullName>
    </submittedName>
</protein>
<dbReference type="Gene3D" id="2.60.40.1510">
    <property type="entry name" value="ntegrin, alpha v. Chain A, domain 3"/>
    <property type="match status" value="1"/>
</dbReference>
<dbReference type="Pfam" id="PF18372">
    <property type="entry name" value="I-EGF_1"/>
    <property type="match status" value="1"/>
</dbReference>
<evidence type="ECO:0000256" key="10">
    <source>
        <dbReference type="ARBA" id="ARBA00022842"/>
    </source>
</evidence>
<comment type="subcellular location">
    <subcellularLocation>
        <location evidence="1">Cell membrane</location>
        <topology evidence="1">Single-pass type I membrane protein</topology>
    </subcellularLocation>
</comment>
<evidence type="ECO:0000259" key="18">
    <source>
        <dbReference type="SMART" id="SM00187"/>
    </source>
</evidence>
<dbReference type="InterPro" id="IPR032695">
    <property type="entry name" value="Integrin_dom_sf"/>
</dbReference>
<dbReference type="GO" id="GO:0009986">
    <property type="term" value="C:cell surface"/>
    <property type="evidence" value="ECO:0007669"/>
    <property type="project" value="TreeGrafter"/>
</dbReference>
<evidence type="ECO:0000256" key="9">
    <source>
        <dbReference type="ARBA" id="ARBA00022837"/>
    </source>
</evidence>
<keyword evidence="6" id="KW-0479">Metal-binding</keyword>
<dbReference type="PANTHER" id="PTHR10082:SF60">
    <property type="entry name" value="INTEGRIN BETA-PS"/>
    <property type="match status" value="1"/>
</dbReference>
<dbReference type="GO" id="GO:0016477">
    <property type="term" value="P:cell migration"/>
    <property type="evidence" value="ECO:0007669"/>
    <property type="project" value="TreeGrafter"/>
</dbReference>
<dbReference type="SUPFAM" id="SSF103575">
    <property type="entry name" value="Plexin repeat"/>
    <property type="match status" value="1"/>
</dbReference>
<dbReference type="InterPro" id="IPR057243">
    <property type="entry name" value="Integrin_I-EGF_CS"/>
</dbReference>
<accession>Q4SH71</accession>
<dbReference type="InterPro" id="IPR002369">
    <property type="entry name" value="Integrin_bsu_VWA"/>
</dbReference>
<reference evidence="20" key="2">
    <citation type="submission" date="2004-02" db="EMBL/GenBank/DDBJ databases">
        <authorList>
            <consortium name="Genoscope"/>
            <consortium name="Whitehead Institute Centre for Genome Research"/>
        </authorList>
    </citation>
    <scope>NUCLEOTIDE SEQUENCE</scope>
</reference>
<evidence type="ECO:0000256" key="3">
    <source>
        <dbReference type="ARBA" id="ARBA00022475"/>
    </source>
</evidence>
<dbReference type="AlphaFoldDB" id="Q4SH71"/>
<dbReference type="GO" id="GO:0007229">
    <property type="term" value="P:integrin-mediated signaling pathway"/>
    <property type="evidence" value="ECO:0007669"/>
    <property type="project" value="UniProtKB-KW"/>
</dbReference>
<evidence type="ECO:0000256" key="1">
    <source>
        <dbReference type="ARBA" id="ARBA00004251"/>
    </source>
</evidence>
<name>Q4SH71_TETNG</name>
<dbReference type="SUPFAM" id="SSF57196">
    <property type="entry name" value="EGF/Laminin"/>
    <property type="match status" value="2"/>
</dbReference>
<evidence type="ECO:0000256" key="11">
    <source>
        <dbReference type="ARBA" id="ARBA00022889"/>
    </source>
</evidence>
<dbReference type="PRINTS" id="PR01186">
    <property type="entry name" value="INTEGRINB"/>
</dbReference>
<keyword evidence="9" id="KW-0106">Calcium</keyword>
<feature type="domain" description="Integrin beta subunit tail" evidence="19">
    <location>
        <begin position="371"/>
        <end position="449"/>
    </location>
</feature>
<proteinExistence type="inferred from homology"/>
<dbReference type="GO" id="GO:0007160">
    <property type="term" value="P:cell-matrix adhesion"/>
    <property type="evidence" value="ECO:0007669"/>
    <property type="project" value="TreeGrafter"/>
</dbReference>
<organism evidence="20">
    <name type="scientific">Tetraodon nigroviridis</name>
    <name type="common">Spotted green pufferfish</name>
    <name type="synonym">Chelonodon nigroviridis</name>
    <dbReference type="NCBI Taxonomy" id="99883"/>
    <lineage>
        <taxon>Eukaryota</taxon>
        <taxon>Metazoa</taxon>
        <taxon>Chordata</taxon>
        <taxon>Craniata</taxon>
        <taxon>Vertebrata</taxon>
        <taxon>Euteleostomi</taxon>
        <taxon>Actinopterygii</taxon>
        <taxon>Neopterygii</taxon>
        <taxon>Teleostei</taxon>
        <taxon>Neoteleostei</taxon>
        <taxon>Acanthomorphata</taxon>
        <taxon>Eupercaria</taxon>
        <taxon>Tetraodontiformes</taxon>
        <taxon>Tetradontoidea</taxon>
        <taxon>Tetraodontidae</taxon>
        <taxon>Tetraodon</taxon>
    </lineage>
</organism>
<keyword evidence="10" id="KW-0460">Magnesium</keyword>
<evidence type="ECO:0000256" key="15">
    <source>
        <dbReference type="ARBA" id="ARBA00023157"/>
    </source>
</evidence>
<feature type="domain" description="Integrin beta subunit VWA" evidence="18">
    <location>
        <begin position="27"/>
        <end position="199"/>
    </location>
</feature>
<evidence type="ECO:0000256" key="14">
    <source>
        <dbReference type="ARBA" id="ARBA00023136"/>
    </source>
</evidence>
<dbReference type="GO" id="GO:0008305">
    <property type="term" value="C:integrin complex"/>
    <property type="evidence" value="ECO:0007669"/>
    <property type="project" value="TreeGrafter"/>
</dbReference>
<dbReference type="GO" id="GO:0098609">
    <property type="term" value="P:cell-cell adhesion"/>
    <property type="evidence" value="ECO:0007669"/>
    <property type="project" value="TreeGrafter"/>
</dbReference>
<dbReference type="InterPro" id="IPR012896">
    <property type="entry name" value="Integrin_bsu_tail"/>
</dbReference>
<dbReference type="GO" id="GO:0005925">
    <property type="term" value="C:focal adhesion"/>
    <property type="evidence" value="ECO:0007669"/>
    <property type="project" value="TreeGrafter"/>
</dbReference>
<keyword evidence="7 17" id="KW-0732">Signal</keyword>
<feature type="chain" id="PRO_5004243203" evidence="17">
    <location>
        <begin position="19"/>
        <end position="449"/>
    </location>
</feature>
<evidence type="ECO:0000259" key="19">
    <source>
        <dbReference type="SMART" id="SM01242"/>
    </source>
</evidence>
<keyword evidence="16" id="KW-0325">Glycoprotein</keyword>
<dbReference type="SUPFAM" id="SSF69179">
    <property type="entry name" value="Integrin domains"/>
    <property type="match status" value="1"/>
</dbReference>
<dbReference type="GO" id="GO:0033627">
    <property type="term" value="P:cell adhesion mediated by integrin"/>
    <property type="evidence" value="ECO:0007669"/>
    <property type="project" value="TreeGrafter"/>
</dbReference>
<evidence type="ECO:0000256" key="17">
    <source>
        <dbReference type="SAM" id="SignalP"/>
    </source>
</evidence>
<dbReference type="InterPro" id="IPR013111">
    <property type="entry name" value="EGF_extracell"/>
</dbReference>
<evidence type="ECO:0000256" key="4">
    <source>
        <dbReference type="ARBA" id="ARBA00022536"/>
    </source>
</evidence>
<keyword evidence="14" id="KW-0472">Membrane</keyword>
<dbReference type="Pfam" id="PF23105">
    <property type="entry name" value="EGF_integrin"/>
    <property type="match status" value="1"/>
</dbReference>
<evidence type="ECO:0000256" key="16">
    <source>
        <dbReference type="ARBA" id="ARBA00023180"/>
    </source>
</evidence>
<dbReference type="Gene3D" id="3.30.1680.10">
    <property type="entry name" value="ligand-binding face of the semaphorins, domain 2"/>
    <property type="match status" value="1"/>
</dbReference>
<evidence type="ECO:0000313" key="20">
    <source>
        <dbReference type="EMBL" id="CAG00011.1"/>
    </source>
</evidence>
<keyword evidence="5" id="KW-0812">Transmembrane</keyword>
<evidence type="ECO:0000256" key="2">
    <source>
        <dbReference type="ARBA" id="ARBA00007449"/>
    </source>
</evidence>
<dbReference type="Gene3D" id="2.10.25.10">
    <property type="entry name" value="Laminin"/>
    <property type="match status" value="3"/>
</dbReference>
<evidence type="ECO:0000256" key="7">
    <source>
        <dbReference type="ARBA" id="ARBA00022729"/>
    </source>
</evidence>
<keyword evidence="4" id="KW-0245">EGF-like domain</keyword>
<dbReference type="SUPFAM" id="SSF69687">
    <property type="entry name" value="Integrin beta tail domain"/>
    <property type="match status" value="1"/>
</dbReference>
<dbReference type="InterPro" id="IPR040622">
    <property type="entry name" value="EGF_integrin_1"/>
</dbReference>
<dbReference type="Gene3D" id="4.10.1240.30">
    <property type="match status" value="1"/>
</dbReference>
<evidence type="ECO:0000256" key="5">
    <source>
        <dbReference type="ARBA" id="ARBA00022692"/>
    </source>
</evidence>
<keyword evidence="11" id="KW-0130">Cell adhesion</keyword>
<reference evidence="20" key="1">
    <citation type="journal article" date="2004" name="Nature">
        <title>Genome duplication in the teleost fish Tetraodon nigroviridis reveals the early vertebrate proto-karyotype.</title>
        <authorList>
            <person name="Jaillon O."/>
            <person name="Aury J.-M."/>
            <person name="Brunet F."/>
            <person name="Petit J.-L."/>
            <person name="Stange-Thomann N."/>
            <person name="Mauceli E."/>
            <person name="Bouneau L."/>
            <person name="Fischer C."/>
            <person name="Ozouf-Costaz C."/>
            <person name="Bernot A."/>
            <person name="Nicaud S."/>
            <person name="Jaffe D."/>
            <person name="Fisher S."/>
            <person name="Lutfalla G."/>
            <person name="Dossat C."/>
            <person name="Segurens B."/>
            <person name="Dasilva C."/>
            <person name="Salanoubat M."/>
            <person name="Levy M."/>
            <person name="Boudet N."/>
            <person name="Castellano S."/>
            <person name="Anthouard V."/>
            <person name="Jubin C."/>
            <person name="Castelli V."/>
            <person name="Katinka M."/>
            <person name="Vacherie B."/>
            <person name="Biemont C."/>
            <person name="Skalli Z."/>
            <person name="Cattolico L."/>
            <person name="Poulain J."/>
            <person name="De Berardinis V."/>
            <person name="Cruaud C."/>
            <person name="Duprat S."/>
            <person name="Brottier P."/>
            <person name="Coutanceau J.-P."/>
            <person name="Gouzy J."/>
            <person name="Parra G."/>
            <person name="Lardier G."/>
            <person name="Chapple C."/>
            <person name="McKernan K.J."/>
            <person name="McEwan P."/>
            <person name="Bosak S."/>
            <person name="Kellis M."/>
            <person name="Volff J.-N."/>
            <person name="Guigo R."/>
            <person name="Zody M.C."/>
            <person name="Mesirov J."/>
            <person name="Lindblad-Toh K."/>
            <person name="Birren B."/>
            <person name="Nusbaum C."/>
            <person name="Kahn D."/>
            <person name="Robinson-Rechavi M."/>
            <person name="Laudet V."/>
            <person name="Schachter V."/>
            <person name="Quetier F."/>
            <person name="Saurin W."/>
            <person name="Scarpelli C."/>
            <person name="Wincker P."/>
            <person name="Lander E.S."/>
            <person name="Weissenbach J."/>
            <person name="Roest Crollius H."/>
        </authorList>
    </citation>
    <scope>NUCLEOTIDE SEQUENCE [LARGE SCALE GENOMIC DNA]</scope>
</reference>
<dbReference type="InterPro" id="IPR057073">
    <property type="entry name" value="EGF_integrin_2"/>
</dbReference>
<dbReference type="PANTHER" id="PTHR10082">
    <property type="entry name" value="INTEGRIN BETA SUBUNIT"/>
    <property type="match status" value="1"/>
</dbReference>
<dbReference type="OrthoDB" id="410592at2759"/>
<keyword evidence="3" id="KW-1003">Cell membrane</keyword>
<dbReference type="KEGG" id="tng:GSTEN00018303G001"/>
<dbReference type="InterPro" id="IPR015812">
    <property type="entry name" value="Integrin_bsu"/>
</dbReference>
<sequence length="449" mass="48304">MQCLYLLLLLVCSSGAKGPRCPSSAPSCDECVRSGPECAWCAAPDSDIRCQTSKVLRRAGCPKDLIYNPQGGVQLAKNDSSTQQTNADAVFLQPQEVSVQLRPGVSQSFLITVTRPLGQPIGDVTMDASSVPAGVNITFSYTSSGSPGVIEVHVKAKGCPSENGDSNQQLNRTGPWSVHITPRGYSPSVSLQITLLCECECTKTRQESSLACSGHGARVCGRCECYEPYVGRRCHNNLASLLENDDACRPGPNQPVCSNRGSCVDGSCECNQRENPSEKYSGRYCECANFDCPKWQNRVCGGRGQCICSKCLCDDGWTDEDCSCSMDTASCAASNGMLCNNRGACLCGTCRCEPPYAGPTCETCPSCTNLCEQYSACAECQAFGTGAAKDRCDRECSSIAVTTVETEQDLTGQMCKWRSRNTFCYFYFSYSRTPSGSQLTVSRTTNCPS</sequence>
<evidence type="ECO:0000256" key="12">
    <source>
        <dbReference type="ARBA" id="ARBA00022989"/>
    </source>
</evidence>
<keyword evidence="13" id="KW-0401">Integrin</keyword>
<dbReference type="GO" id="GO:0005178">
    <property type="term" value="F:integrin binding"/>
    <property type="evidence" value="ECO:0007669"/>
    <property type="project" value="TreeGrafter"/>
</dbReference>
<feature type="signal peptide" evidence="17">
    <location>
        <begin position="1"/>
        <end position="18"/>
    </location>
</feature>
<comment type="caution">
    <text evidence="20">The sequence shown here is derived from an EMBL/GenBank/DDBJ whole genome shotgun (WGS) entry which is preliminary data.</text>
</comment>
<dbReference type="PROSITE" id="PS00243">
    <property type="entry name" value="I_EGF_1"/>
    <property type="match status" value="1"/>
</dbReference>
<dbReference type="Pfam" id="PF07974">
    <property type="entry name" value="EGF_2"/>
    <property type="match status" value="1"/>
</dbReference>
<dbReference type="GO" id="GO:0046872">
    <property type="term" value="F:metal ion binding"/>
    <property type="evidence" value="ECO:0007669"/>
    <property type="project" value="UniProtKB-KW"/>
</dbReference>
<dbReference type="EMBL" id="CAAE01014587">
    <property type="protein sequence ID" value="CAG00011.1"/>
    <property type="molecule type" value="Genomic_DNA"/>
</dbReference>
<evidence type="ECO:0000256" key="6">
    <source>
        <dbReference type="ARBA" id="ARBA00022723"/>
    </source>
</evidence>